<evidence type="ECO:0008006" key="3">
    <source>
        <dbReference type="Google" id="ProtNLM"/>
    </source>
</evidence>
<sequence>MKKNNSGHTGPGKLATPTKRDLVAWVDHSHIQHVENATRSLLHRDIVSARRIRTGYQYKAQRNYHGLYAFAQTGQHIWYESLFEMSALMTLDFTANIQSIASQPMMLQFTSGKVHYPDLFAVHTDGRQVVYDVRPEKLITPKTAGEFAETKRVCDKVGWAYELFTRIDPVVKANMEWLAGYRHPRYRPDLPTQTRVLAAAESPTMFRDLAHVADEGSPARGAMHLYSLLWNRQLTFDMTTLLTTYTNLRKDN</sequence>
<dbReference type="InterPro" id="IPR048000">
    <property type="entry name" value="TnsA-like"/>
</dbReference>
<dbReference type="OrthoDB" id="3403133at2"/>
<comment type="caution">
    <text evidence="1">The sequence shown here is derived from an EMBL/GenBank/DDBJ whole genome shotgun (WGS) entry which is preliminary data.</text>
</comment>
<accession>A0A7W9A006</accession>
<protein>
    <recommendedName>
        <fullName evidence="3">TnsA endonuclease N-terminal domain-containing protein</fullName>
    </recommendedName>
</protein>
<evidence type="ECO:0000313" key="2">
    <source>
        <dbReference type="Proteomes" id="UP000561726"/>
    </source>
</evidence>
<dbReference type="AlphaFoldDB" id="A0A7W9A006"/>
<reference evidence="1 2" key="1">
    <citation type="submission" date="2020-08" db="EMBL/GenBank/DDBJ databases">
        <title>Sequencing the genomes of 1000 actinobacteria strains.</title>
        <authorList>
            <person name="Klenk H.-P."/>
        </authorList>
    </citation>
    <scope>NUCLEOTIDE SEQUENCE [LARGE SCALE GENOMIC DNA]</scope>
    <source>
        <strain evidence="1 2">DSM 21065</strain>
    </source>
</reference>
<evidence type="ECO:0000313" key="1">
    <source>
        <dbReference type="EMBL" id="MBB5643153.1"/>
    </source>
</evidence>
<organism evidence="1 2">
    <name type="scientific">Cryobacterium roopkundense</name>
    <dbReference type="NCBI Taxonomy" id="1001240"/>
    <lineage>
        <taxon>Bacteria</taxon>
        <taxon>Bacillati</taxon>
        <taxon>Actinomycetota</taxon>
        <taxon>Actinomycetes</taxon>
        <taxon>Micrococcales</taxon>
        <taxon>Microbacteriaceae</taxon>
        <taxon>Cryobacterium</taxon>
    </lineage>
</organism>
<dbReference type="RefSeq" id="WP_052542326.1">
    <property type="nucleotide sequence ID" value="NZ_JACHBQ010000001.1"/>
</dbReference>
<dbReference type="NCBIfam" id="NF033179">
    <property type="entry name" value="TnsA_like_Actin"/>
    <property type="match status" value="1"/>
</dbReference>
<dbReference type="Proteomes" id="UP000561726">
    <property type="component" value="Unassembled WGS sequence"/>
</dbReference>
<dbReference type="EMBL" id="JACHBQ010000001">
    <property type="protein sequence ID" value="MBB5643153.1"/>
    <property type="molecule type" value="Genomic_DNA"/>
</dbReference>
<gene>
    <name evidence="1" type="ORF">BJ997_003701</name>
</gene>
<proteinExistence type="predicted"/>
<name>A0A7W9A006_9MICO</name>